<dbReference type="InterPro" id="IPR012677">
    <property type="entry name" value="Nucleotide-bd_a/b_plait_sf"/>
</dbReference>
<evidence type="ECO:0000259" key="7">
    <source>
        <dbReference type="PROSITE" id="PS50102"/>
    </source>
</evidence>
<dbReference type="InterPro" id="IPR039722">
    <property type="entry name" value="Upf3"/>
</dbReference>
<feature type="compositionally biased region" description="Basic and acidic residues" evidence="6">
    <location>
        <begin position="215"/>
        <end position="229"/>
    </location>
</feature>
<protein>
    <recommendedName>
        <fullName evidence="7">RRM domain-containing protein</fullName>
    </recommendedName>
</protein>
<dbReference type="Pfam" id="PF00076">
    <property type="entry name" value="RRM_1"/>
    <property type="match status" value="1"/>
</dbReference>
<feature type="compositionally biased region" description="Low complexity" evidence="6">
    <location>
        <begin position="276"/>
        <end position="287"/>
    </location>
</feature>
<dbReference type="SUPFAM" id="SSF54928">
    <property type="entry name" value="RNA-binding domain, RBD"/>
    <property type="match status" value="1"/>
</dbReference>
<feature type="compositionally biased region" description="Low complexity" evidence="6">
    <location>
        <begin position="323"/>
        <end position="335"/>
    </location>
</feature>
<feature type="region of interest" description="Disordered" evidence="6">
    <location>
        <begin position="71"/>
        <end position="353"/>
    </location>
</feature>
<sequence>MLALSETVIAATWEDAKNSFTSPALVGPPSLELSAYKKVPNNKKRTDARQGTIDQDPEFMAFLEGLANPVPLRDSADLDDDDANKGENKVTTTPLVEYLKEKKANKSKDSSAGKKRGETKSKGSKEDEPSKKKGRESRAEKTEKVEKSSTTTVKILTKKAATEQAADAAKNAAKAINAAAAQDAPKSRRAGIASAARILQRDLGLSPGSAHRRARQDAAKADAKAKEASQAEEVPGTSQSTEPAATQEGRAKTNGPTGKSQPGRKGRDGRNGVKTAAVAEAAPQPSATNPPVILKKKEGQANAPNNSASAATGPNSHQNATTKAAAEKNSNPAAATNSKSGQAQKKSPSVTPGATKAFIKHAVHSQGVTEAALRQALEPLGAITAIEMDKRKGFAYIDFGDHDGLVKAIAASPLAVAQGSVQILERKDKKMAPTGSATVAGTATTPAAADLDKAKDGEKEKDKGTEARRGRRGRGGRGNNGGGAANAQAANAPGAQAAQKNGPSATSG</sequence>
<gene>
    <name evidence="8" type="ORF">BM221_000020</name>
</gene>
<proteinExistence type="inferred from homology"/>
<dbReference type="GO" id="GO:0005730">
    <property type="term" value="C:nucleolus"/>
    <property type="evidence" value="ECO:0007669"/>
    <property type="project" value="TreeGrafter"/>
</dbReference>
<dbReference type="InterPro" id="IPR005120">
    <property type="entry name" value="UPF3_dom"/>
</dbReference>
<dbReference type="GO" id="GO:0003729">
    <property type="term" value="F:mRNA binding"/>
    <property type="evidence" value="ECO:0007669"/>
    <property type="project" value="TreeGrafter"/>
</dbReference>
<evidence type="ECO:0000256" key="1">
    <source>
        <dbReference type="ARBA" id="ARBA00004123"/>
    </source>
</evidence>
<dbReference type="EMBL" id="MRVG01000001">
    <property type="protein sequence ID" value="PMB72606.1"/>
    <property type="molecule type" value="Genomic_DNA"/>
</dbReference>
<dbReference type="GO" id="GO:0005737">
    <property type="term" value="C:cytoplasm"/>
    <property type="evidence" value="ECO:0007669"/>
    <property type="project" value="TreeGrafter"/>
</dbReference>
<feature type="compositionally biased region" description="Low complexity" evidence="6">
    <location>
        <begin position="301"/>
        <end position="316"/>
    </location>
</feature>
<dbReference type="AlphaFoldDB" id="A0A2N6NZ91"/>
<dbReference type="InterPro" id="IPR000504">
    <property type="entry name" value="RRM_dom"/>
</dbReference>
<dbReference type="Proteomes" id="UP000235728">
    <property type="component" value="Unassembled WGS sequence"/>
</dbReference>
<name>A0A2N6NZ91_BEABA</name>
<accession>A0A2N6NZ91</accession>
<feature type="compositionally biased region" description="Basic and acidic residues" evidence="6">
    <location>
        <begin position="450"/>
        <end position="468"/>
    </location>
</feature>
<reference evidence="8 9" key="1">
    <citation type="journal article" date="2016" name="Appl. Microbiol. Biotechnol.">
        <title>Characterization of T-DNA insertion mutants with decreased virulence in the entomopathogenic fungus Beauveria bassiana JEF-007.</title>
        <authorList>
            <person name="Kim S."/>
            <person name="Lee S.J."/>
            <person name="Nai Y.S."/>
            <person name="Yu J.S."/>
            <person name="Lee M.R."/>
            <person name="Yang Y.T."/>
            <person name="Kim J.S."/>
        </authorList>
    </citation>
    <scope>NUCLEOTIDE SEQUENCE [LARGE SCALE GENOMIC DNA]</scope>
    <source>
        <strain evidence="8 9">JEF-007</strain>
    </source>
</reference>
<feature type="compositionally biased region" description="Low complexity" evidence="6">
    <location>
        <begin position="432"/>
        <end position="449"/>
    </location>
</feature>
<evidence type="ECO:0000313" key="8">
    <source>
        <dbReference type="EMBL" id="PMB72606.1"/>
    </source>
</evidence>
<evidence type="ECO:0000256" key="3">
    <source>
        <dbReference type="ARBA" id="ARBA00023161"/>
    </source>
</evidence>
<evidence type="ECO:0000313" key="9">
    <source>
        <dbReference type="Proteomes" id="UP000235728"/>
    </source>
</evidence>
<dbReference type="PROSITE" id="PS50102">
    <property type="entry name" value="RRM"/>
    <property type="match status" value="1"/>
</dbReference>
<dbReference type="OMA" id="QYKPGKV"/>
<keyword evidence="4" id="KW-0539">Nucleus</keyword>
<dbReference type="GO" id="GO:0045727">
    <property type="term" value="P:positive regulation of translation"/>
    <property type="evidence" value="ECO:0007669"/>
    <property type="project" value="TreeGrafter"/>
</dbReference>
<dbReference type="Pfam" id="PF03467">
    <property type="entry name" value="Smg4_UPF3"/>
    <property type="match status" value="1"/>
</dbReference>
<keyword evidence="5" id="KW-0694">RNA-binding</keyword>
<keyword evidence="3" id="KW-0866">Nonsense-mediated mRNA decay</keyword>
<dbReference type="InterPro" id="IPR035979">
    <property type="entry name" value="RBD_domain_sf"/>
</dbReference>
<feature type="compositionally biased region" description="Low complexity" evidence="6">
    <location>
        <begin position="485"/>
        <end position="502"/>
    </location>
</feature>
<evidence type="ECO:0000256" key="4">
    <source>
        <dbReference type="ARBA" id="ARBA00023242"/>
    </source>
</evidence>
<comment type="similarity">
    <text evidence="2">Belongs to the RENT3 family.</text>
</comment>
<dbReference type="GO" id="GO:0000184">
    <property type="term" value="P:nuclear-transcribed mRNA catabolic process, nonsense-mediated decay"/>
    <property type="evidence" value="ECO:0007669"/>
    <property type="project" value="UniProtKB-KW"/>
</dbReference>
<feature type="compositionally biased region" description="Low complexity" evidence="6">
    <location>
        <begin position="148"/>
        <end position="198"/>
    </location>
</feature>
<dbReference type="PANTHER" id="PTHR13112:SF0">
    <property type="entry name" value="FI21285P1"/>
    <property type="match status" value="1"/>
</dbReference>
<evidence type="ECO:0000256" key="5">
    <source>
        <dbReference type="PROSITE-ProRule" id="PRU00176"/>
    </source>
</evidence>
<feature type="compositionally biased region" description="Basic and acidic residues" evidence="6">
    <location>
        <begin position="98"/>
        <end position="147"/>
    </location>
</feature>
<evidence type="ECO:0000256" key="2">
    <source>
        <dbReference type="ARBA" id="ARBA00005991"/>
    </source>
</evidence>
<feature type="region of interest" description="Disordered" evidence="6">
    <location>
        <begin position="427"/>
        <end position="508"/>
    </location>
</feature>
<comment type="subcellular location">
    <subcellularLocation>
        <location evidence="1">Nucleus</location>
    </subcellularLocation>
</comment>
<feature type="compositionally biased region" description="Polar residues" evidence="6">
    <location>
        <begin position="336"/>
        <end position="352"/>
    </location>
</feature>
<evidence type="ECO:0000256" key="6">
    <source>
        <dbReference type="SAM" id="MobiDB-lite"/>
    </source>
</evidence>
<feature type="domain" description="RRM" evidence="7">
    <location>
        <begin position="355"/>
        <end position="421"/>
    </location>
</feature>
<organism evidence="8 9">
    <name type="scientific">Beauveria bassiana</name>
    <name type="common">White muscardine disease fungus</name>
    <name type="synonym">Tritirachium shiotae</name>
    <dbReference type="NCBI Taxonomy" id="176275"/>
    <lineage>
        <taxon>Eukaryota</taxon>
        <taxon>Fungi</taxon>
        <taxon>Dikarya</taxon>
        <taxon>Ascomycota</taxon>
        <taxon>Pezizomycotina</taxon>
        <taxon>Sordariomycetes</taxon>
        <taxon>Hypocreomycetidae</taxon>
        <taxon>Hypocreales</taxon>
        <taxon>Cordycipitaceae</taxon>
        <taxon>Beauveria</taxon>
    </lineage>
</organism>
<comment type="caution">
    <text evidence="8">The sequence shown here is derived from an EMBL/GenBank/DDBJ whole genome shotgun (WGS) entry which is preliminary data.</text>
</comment>
<feature type="region of interest" description="Disordered" evidence="6">
    <location>
        <begin position="36"/>
        <end position="56"/>
    </location>
</feature>
<dbReference type="Gene3D" id="3.30.70.330">
    <property type="match status" value="1"/>
</dbReference>
<dbReference type="PANTHER" id="PTHR13112">
    <property type="entry name" value="UPF3 REGULATOR OF NONSENSE TRANSCRIPTS-LIKE PROTEIN"/>
    <property type="match status" value="1"/>
</dbReference>